<dbReference type="InterPro" id="IPR002591">
    <property type="entry name" value="Phosphodiest/P_Trfase"/>
</dbReference>
<evidence type="ECO:0000256" key="1">
    <source>
        <dbReference type="SAM" id="SignalP"/>
    </source>
</evidence>
<feature type="signal peptide" evidence="1">
    <location>
        <begin position="1"/>
        <end position="23"/>
    </location>
</feature>
<gene>
    <name evidence="2" type="ORF">IFJ97_03065</name>
</gene>
<dbReference type="AlphaFoldDB" id="A0A8J6YAU2"/>
<dbReference type="PANTHER" id="PTHR10151:SF120">
    <property type="entry name" value="BIS(5'-ADENOSYL)-TRIPHOSPHATASE"/>
    <property type="match status" value="1"/>
</dbReference>
<accession>A0A8J6YAU2</accession>
<dbReference type="Pfam" id="PF01663">
    <property type="entry name" value="Phosphodiest"/>
    <property type="match status" value="1"/>
</dbReference>
<sequence length="627" mass="68140">MRHVHASRIVAVGIAGALCLAFACQSGGPPEVRAERVVMVSYDSLGADLAWQWISDPTVSSPDGLAGMAQEGFSAERLRMVDPTLTAVNHISLAAGRNAAGTGVVSNSFHRQDTPITEWVSGFNASSDAETLWTAARRNGLRVGTLAWPGADAGALDRVGDFGVVWPGPPLARSELVEFDPEVAETTGEVPSNDGLAPLLWRLRFDLSSATPSNQELLIALVDADPNGRPRYDAVAVRLADEDDWGYVGEMEWVPVEFEARAEGDLRSHLYGAWCKVLHIDRFTGALRFYRGEINRLHAYPDAFEDRLTEAIGPWPGEPDRAVADWWLDLAQGIDLDTFIEQGERLDRYFDRMTEWVLAEEDADLLLAYHSSLDVYQHASLITEDLQWAYSPGRALAASEGLKRMGRSIDRSVASLWRALEPERDALVVVSDHGQIPIFEVVRPNRALADAGLVRVVEEDGRARVAPDTPMVAVTGGAFLHLYLNLAGREPGGVVTMAEAPELLRRAARVLADLEAEGRPAVEKIYTRGEAASVGLDHPSSGDLVVFLTPGFAADGGLDGPVLEPSRYYGQHGFLASHDEVCGVLFARGAGIKKKRFGEAEATSVAPMIARWLGFEFGDVPESKKGR</sequence>
<dbReference type="SUPFAM" id="SSF53649">
    <property type="entry name" value="Alkaline phosphatase-like"/>
    <property type="match status" value="1"/>
</dbReference>
<protein>
    <submittedName>
        <fullName evidence="2">Alkaline phosphatase family protein</fullName>
    </submittedName>
</protein>
<dbReference type="Gene3D" id="3.40.720.10">
    <property type="entry name" value="Alkaline Phosphatase, subunit A"/>
    <property type="match status" value="2"/>
</dbReference>
<evidence type="ECO:0000313" key="2">
    <source>
        <dbReference type="EMBL" id="MBD3870325.1"/>
    </source>
</evidence>
<dbReference type="PANTHER" id="PTHR10151">
    <property type="entry name" value="ECTONUCLEOTIDE PYROPHOSPHATASE/PHOSPHODIESTERASE"/>
    <property type="match status" value="1"/>
</dbReference>
<comment type="caution">
    <text evidence="2">The sequence shown here is derived from an EMBL/GenBank/DDBJ whole genome shotgun (WGS) entry which is preliminary data.</text>
</comment>
<name>A0A8J6YAU2_9BACT</name>
<dbReference type="Proteomes" id="UP000598633">
    <property type="component" value="Unassembled WGS sequence"/>
</dbReference>
<feature type="chain" id="PRO_5035187559" evidence="1">
    <location>
        <begin position="24"/>
        <end position="627"/>
    </location>
</feature>
<evidence type="ECO:0000313" key="3">
    <source>
        <dbReference type="Proteomes" id="UP000598633"/>
    </source>
</evidence>
<dbReference type="EMBL" id="JACXWA010000055">
    <property type="protein sequence ID" value="MBD3870325.1"/>
    <property type="molecule type" value="Genomic_DNA"/>
</dbReference>
<organism evidence="2 3">
    <name type="scientific">Candidatus Sulfomarinibacter kjeldsenii</name>
    <dbReference type="NCBI Taxonomy" id="2885994"/>
    <lineage>
        <taxon>Bacteria</taxon>
        <taxon>Pseudomonadati</taxon>
        <taxon>Acidobacteriota</taxon>
        <taxon>Thermoanaerobaculia</taxon>
        <taxon>Thermoanaerobaculales</taxon>
        <taxon>Candidatus Sulfomarinibacteraceae</taxon>
        <taxon>Candidatus Sulfomarinibacter</taxon>
    </lineage>
</organism>
<reference evidence="2 3" key="1">
    <citation type="submission" date="2020-08" db="EMBL/GenBank/DDBJ databases">
        <title>Acidobacteriota in marine sediments use diverse sulfur dissimilation pathways.</title>
        <authorList>
            <person name="Wasmund K."/>
        </authorList>
    </citation>
    <scope>NUCLEOTIDE SEQUENCE [LARGE SCALE GENOMIC DNA]</scope>
    <source>
        <strain evidence="2">MAG AM3-A</strain>
    </source>
</reference>
<dbReference type="GO" id="GO:0016787">
    <property type="term" value="F:hydrolase activity"/>
    <property type="evidence" value="ECO:0007669"/>
    <property type="project" value="UniProtKB-ARBA"/>
</dbReference>
<dbReference type="PROSITE" id="PS51257">
    <property type="entry name" value="PROKAR_LIPOPROTEIN"/>
    <property type="match status" value="1"/>
</dbReference>
<keyword evidence="1" id="KW-0732">Signal</keyword>
<proteinExistence type="predicted"/>
<dbReference type="InterPro" id="IPR017850">
    <property type="entry name" value="Alkaline_phosphatase_core_sf"/>
</dbReference>